<dbReference type="EMBL" id="JASSZA010000019">
    <property type="protein sequence ID" value="KAK2088842.1"/>
    <property type="molecule type" value="Genomic_DNA"/>
</dbReference>
<name>A0ABQ9TVL7_SAGOE</name>
<evidence type="ECO:0000313" key="5">
    <source>
        <dbReference type="Proteomes" id="UP001266305"/>
    </source>
</evidence>
<dbReference type="InterPro" id="IPR035999">
    <property type="entry name" value="Sec7_dom_sf"/>
</dbReference>
<dbReference type="Gene3D" id="1.10.220.20">
    <property type="match status" value="1"/>
</dbReference>
<evidence type="ECO:0000259" key="3">
    <source>
        <dbReference type="PROSITE" id="PS50190"/>
    </source>
</evidence>
<dbReference type="PANTHER" id="PTHR10663:SF389">
    <property type="entry name" value="CYTOHESIN 2"/>
    <property type="match status" value="1"/>
</dbReference>
<dbReference type="PROSITE" id="PS50190">
    <property type="entry name" value="SEC7"/>
    <property type="match status" value="1"/>
</dbReference>
<dbReference type="PANTHER" id="PTHR10663">
    <property type="entry name" value="GUANYL-NUCLEOTIDE EXCHANGE FACTOR"/>
    <property type="match status" value="1"/>
</dbReference>
<feature type="domain" description="SEC7" evidence="3">
    <location>
        <begin position="180"/>
        <end position="220"/>
    </location>
</feature>
<comment type="caution">
    <text evidence="4">The sequence shown here is derived from an EMBL/GenBank/DDBJ whole genome shotgun (WGS) entry which is preliminary data.</text>
</comment>
<organism evidence="4 5">
    <name type="scientific">Saguinus oedipus</name>
    <name type="common">Cotton-top tamarin</name>
    <name type="synonym">Oedipomidas oedipus</name>
    <dbReference type="NCBI Taxonomy" id="9490"/>
    <lineage>
        <taxon>Eukaryota</taxon>
        <taxon>Metazoa</taxon>
        <taxon>Chordata</taxon>
        <taxon>Craniata</taxon>
        <taxon>Vertebrata</taxon>
        <taxon>Euteleostomi</taxon>
        <taxon>Mammalia</taxon>
        <taxon>Eutheria</taxon>
        <taxon>Euarchontoglires</taxon>
        <taxon>Primates</taxon>
        <taxon>Haplorrhini</taxon>
        <taxon>Platyrrhini</taxon>
        <taxon>Cebidae</taxon>
        <taxon>Callitrichinae</taxon>
        <taxon>Saguinus</taxon>
    </lineage>
</organism>
<feature type="coiled-coil region" evidence="1">
    <location>
        <begin position="25"/>
        <end position="59"/>
    </location>
</feature>
<proteinExistence type="predicted"/>
<evidence type="ECO:0000256" key="1">
    <source>
        <dbReference type="SAM" id="Coils"/>
    </source>
</evidence>
<protein>
    <recommendedName>
        <fullName evidence="3">SEC7 domain-containing protein</fullName>
    </recommendedName>
</protein>
<keyword evidence="1" id="KW-0175">Coiled coil</keyword>
<dbReference type="Proteomes" id="UP001266305">
    <property type="component" value="Unassembled WGS sequence"/>
</dbReference>
<dbReference type="InterPro" id="IPR000904">
    <property type="entry name" value="Sec7_dom"/>
</dbReference>
<evidence type="ECO:0000256" key="2">
    <source>
        <dbReference type="SAM" id="MobiDB-lite"/>
    </source>
</evidence>
<gene>
    <name evidence="4" type="ORF">P7K49_034749</name>
</gene>
<dbReference type="SUPFAM" id="SSF48425">
    <property type="entry name" value="Sec7 domain"/>
    <property type="match status" value="1"/>
</dbReference>
<sequence>MESENQGLSPLPKPPDLTPEERMELENIRRRKQELLVEIQRLREELSEAMSEVEGLEANEGSKTLQRNRKMAMGRKKFNMDPKKVLVATGLGSAGQTSRQELLAPPGSRSMAPGKGRKGGPSGAKAISREERCLRTCEKAENEAGPGLLRVGVGMDAEVPRGVRGVAFWPSALRPCPHHQGIQFLVENELLQNTPEEIARFLYKGEGLNKTAIGDYLGERYGHHSGPVGPLPPTHPHAQLLPLHWHLTGGTSERLWQIILQTDRMD</sequence>
<keyword evidence="5" id="KW-1185">Reference proteome</keyword>
<accession>A0ABQ9TVL7</accession>
<feature type="region of interest" description="Disordered" evidence="2">
    <location>
        <begin position="1"/>
        <end position="24"/>
    </location>
</feature>
<dbReference type="Pfam" id="PF01369">
    <property type="entry name" value="Sec7"/>
    <property type="match status" value="1"/>
</dbReference>
<reference evidence="4 5" key="1">
    <citation type="submission" date="2023-05" db="EMBL/GenBank/DDBJ databases">
        <title>B98-5 Cell Line De Novo Hybrid Assembly: An Optical Mapping Approach.</title>
        <authorList>
            <person name="Kananen K."/>
            <person name="Auerbach J.A."/>
            <person name="Kautto E."/>
            <person name="Blachly J.S."/>
        </authorList>
    </citation>
    <scope>NUCLEOTIDE SEQUENCE [LARGE SCALE GENOMIC DNA]</scope>
    <source>
        <strain evidence="4">B95-8</strain>
        <tissue evidence="4">Cell line</tissue>
    </source>
</reference>
<feature type="region of interest" description="Disordered" evidence="2">
    <location>
        <begin position="92"/>
        <end position="128"/>
    </location>
</feature>
<evidence type="ECO:0000313" key="4">
    <source>
        <dbReference type="EMBL" id="KAK2088842.1"/>
    </source>
</evidence>